<dbReference type="OrthoDB" id="9779128at2"/>
<evidence type="ECO:0000259" key="8">
    <source>
        <dbReference type="PROSITE" id="PS51724"/>
    </source>
</evidence>
<dbReference type="Gene3D" id="3.30.70.1070">
    <property type="entry name" value="Sporulation related repeat"/>
    <property type="match status" value="2"/>
</dbReference>
<dbReference type="Gene3D" id="2.40.40.10">
    <property type="entry name" value="RlpA-like domain"/>
    <property type="match status" value="2"/>
</dbReference>
<dbReference type="PANTHER" id="PTHR34183">
    <property type="entry name" value="ENDOLYTIC PEPTIDOGLYCAN TRANSGLYCOSYLASE RLPA"/>
    <property type="match status" value="1"/>
</dbReference>
<keyword evidence="7" id="KW-0812">Transmembrane</keyword>
<evidence type="ECO:0000256" key="7">
    <source>
        <dbReference type="SAM" id="Phobius"/>
    </source>
</evidence>
<dbReference type="CDD" id="cd22268">
    <property type="entry name" value="DPBB_RlpA-like"/>
    <property type="match status" value="2"/>
</dbReference>
<dbReference type="AlphaFoldDB" id="A0A5C7FE02"/>
<gene>
    <name evidence="4" type="primary">rlpA</name>
    <name evidence="9" type="ORF">FUA23_17590</name>
</gene>
<feature type="transmembrane region" description="Helical" evidence="7">
    <location>
        <begin position="52"/>
        <end position="74"/>
    </location>
</feature>
<accession>A0A5C7FE02</accession>
<comment type="caution">
    <text evidence="9">The sequence shown here is derived from an EMBL/GenBank/DDBJ whole genome shotgun (WGS) entry which is preliminary data.</text>
</comment>
<evidence type="ECO:0000313" key="10">
    <source>
        <dbReference type="Proteomes" id="UP000321907"/>
    </source>
</evidence>
<feature type="domain" description="SPOR" evidence="8">
    <location>
        <begin position="492"/>
        <end position="567"/>
    </location>
</feature>
<dbReference type="GO" id="GO:0071555">
    <property type="term" value="P:cell wall organization"/>
    <property type="evidence" value="ECO:0007669"/>
    <property type="project" value="UniProtKB-KW"/>
</dbReference>
<dbReference type="EMBL" id="VOXD01000032">
    <property type="protein sequence ID" value="TXF87744.1"/>
    <property type="molecule type" value="Genomic_DNA"/>
</dbReference>
<dbReference type="InterPro" id="IPR036908">
    <property type="entry name" value="RlpA-like_sf"/>
</dbReference>
<keyword evidence="3 4" id="KW-0961">Cell wall biogenesis/degradation</keyword>
<keyword evidence="7" id="KW-0472">Membrane</keyword>
<dbReference type="InterPro" id="IPR009009">
    <property type="entry name" value="RlpA-like_DPBB"/>
</dbReference>
<evidence type="ECO:0000256" key="6">
    <source>
        <dbReference type="SAM" id="MobiDB-lite"/>
    </source>
</evidence>
<feature type="region of interest" description="Disordered" evidence="6">
    <location>
        <begin position="467"/>
        <end position="486"/>
    </location>
</feature>
<comment type="similarity">
    <text evidence="4 5">Belongs to the RlpA family.</text>
</comment>
<dbReference type="PROSITE" id="PS51724">
    <property type="entry name" value="SPOR"/>
    <property type="match status" value="2"/>
</dbReference>
<keyword evidence="10" id="KW-1185">Reference proteome</keyword>
<dbReference type="EC" id="4.2.2.-" evidence="4"/>
<dbReference type="PANTHER" id="PTHR34183:SF8">
    <property type="entry name" value="ENDOLYTIC PEPTIDOGLYCAN TRANSGLYCOSYLASE RLPA-RELATED"/>
    <property type="match status" value="1"/>
</dbReference>
<evidence type="ECO:0000256" key="1">
    <source>
        <dbReference type="ARBA" id="ARBA00022729"/>
    </source>
</evidence>
<dbReference type="SUPFAM" id="SSF50685">
    <property type="entry name" value="Barwin-like endoglucanases"/>
    <property type="match status" value="2"/>
</dbReference>
<dbReference type="InterPro" id="IPR034718">
    <property type="entry name" value="RlpA"/>
</dbReference>
<dbReference type="GO" id="GO:0042834">
    <property type="term" value="F:peptidoglycan binding"/>
    <property type="evidence" value="ECO:0007669"/>
    <property type="project" value="InterPro"/>
</dbReference>
<dbReference type="InterPro" id="IPR036680">
    <property type="entry name" value="SPOR-like_sf"/>
</dbReference>
<dbReference type="Pfam" id="PF03330">
    <property type="entry name" value="DPBB_1"/>
    <property type="match status" value="2"/>
</dbReference>
<evidence type="ECO:0000313" key="9">
    <source>
        <dbReference type="EMBL" id="TXF87744.1"/>
    </source>
</evidence>
<organism evidence="9 10">
    <name type="scientific">Neolewinella aurantiaca</name>
    <dbReference type="NCBI Taxonomy" id="2602767"/>
    <lineage>
        <taxon>Bacteria</taxon>
        <taxon>Pseudomonadati</taxon>
        <taxon>Bacteroidota</taxon>
        <taxon>Saprospiria</taxon>
        <taxon>Saprospirales</taxon>
        <taxon>Lewinellaceae</taxon>
        <taxon>Neolewinella</taxon>
    </lineage>
</organism>
<evidence type="ECO:0000256" key="2">
    <source>
        <dbReference type="ARBA" id="ARBA00023239"/>
    </source>
</evidence>
<evidence type="ECO:0000256" key="5">
    <source>
        <dbReference type="RuleBase" id="RU003495"/>
    </source>
</evidence>
<dbReference type="Pfam" id="PF05036">
    <property type="entry name" value="SPOR"/>
    <property type="match status" value="2"/>
</dbReference>
<keyword evidence="1" id="KW-0732">Signal</keyword>
<evidence type="ECO:0000256" key="3">
    <source>
        <dbReference type="ARBA" id="ARBA00023316"/>
    </source>
</evidence>
<dbReference type="Proteomes" id="UP000321907">
    <property type="component" value="Unassembled WGS sequence"/>
</dbReference>
<dbReference type="InterPro" id="IPR012997">
    <property type="entry name" value="RplA"/>
</dbReference>
<evidence type="ECO:0000256" key="4">
    <source>
        <dbReference type="HAMAP-Rule" id="MF_02071"/>
    </source>
</evidence>
<feature type="domain" description="SPOR" evidence="8">
    <location>
        <begin position="377"/>
        <end position="453"/>
    </location>
</feature>
<keyword evidence="7" id="KW-1133">Transmembrane helix</keyword>
<dbReference type="GO" id="GO:0000270">
    <property type="term" value="P:peptidoglycan metabolic process"/>
    <property type="evidence" value="ECO:0007669"/>
    <property type="project" value="UniProtKB-UniRule"/>
</dbReference>
<name>A0A5C7FE02_9BACT</name>
<protein>
    <recommendedName>
        <fullName evidence="4">Probable endolytic peptidoglycan transglycosylase RlpA</fullName>
        <ecNumber evidence="4">4.2.2.-</ecNumber>
    </recommendedName>
</protein>
<keyword evidence="2 4" id="KW-0456">Lyase</keyword>
<sequence length="569" mass="61108">MKLQRSVLALHLRQRPDLLNKTGHFSPLRSVFQKTGLICASSFSRTMNNQPLVARFIQGLFLLLVTLGSTHYAMAQKLEGVASFYGDKFDGRPTSTGETFRKAGYSAASLDLPWGTIVEVTNLSNGKTTQVRVNDCGPHAKGRIIDLSRAAAEDLDFVKDGEANVRLRIIKASNSGPTCNRSKWAKKLKAAGKEIPGPPPPWDPTETVAIAPVNEVVPGPSVSPGFPIPQGDIQGLASYYADRFQGRTTSTGEVYDHNKYTAASKAFAYGTRLEVTNIVSGAKTEVTVNDCGPSSPDRILDLSRVAAEQIGILAAGTAMVSIRILEQGTKGPTCNRSEWLKNQKETEANAVALKPGTGGSEPIQVTVPVKSAEEQPENLVGAYTLQVGAFGSRDNAEKLVAELKNNGFSDAYSVTGTKLTKVFTGLAETKEEAKVVEKDLVEAGYAKPKVVSIRVLRSKFETPEVPDAAPATYGNAGGASPEPAKPVQREFAPDEILFGVQVGAYSSKSNADKMMEKLKNLGFDLVYSADVGKTIRVFVGKFYFQSQAAEEKGKLEEAGIEGASVRRVQ</sequence>
<reference evidence="9 10" key="1">
    <citation type="submission" date="2019-08" db="EMBL/GenBank/DDBJ databases">
        <title>Lewinella sp. strain SSH13 Genome sequencing and assembly.</title>
        <authorList>
            <person name="Kim I."/>
        </authorList>
    </citation>
    <scope>NUCLEOTIDE SEQUENCE [LARGE SCALE GENOMIC DNA]</scope>
    <source>
        <strain evidence="9 10">SSH13</strain>
    </source>
</reference>
<dbReference type="SUPFAM" id="SSF110997">
    <property type="entry name" value="Sporulation related repeat"/>
    <property type="match status" value="2"/>
</dbReference>
<dbReference type="InterPro" id="IPR007730">
    <property type="entry name" value="SPOR-like_dom"/>
</dbReference>
<dbReference type="GO" id="GO:0008932">
    <property type="term" value="F:lytic endotransglycosylase activity"/>
    <property type="evidence" value="ECO:0007669"/>
    <property type="project" value="UniProtKB-UniRule"/>
</dbReference>
<dbReference type="HAMAP" id="MF_02071">
    <property type="entry name" value="RlpA"/>
    <property type="match status" value="2"/>
</dbReference>
<dbReference type="NCBIfam" id="TIGR00413">
    <property type="entry name" value="rlpA"/>
    <property type="match status" value="2"/>
</dbReference>
<comment type="function">
    <text evidence="4">Lytic transglycosylase with a strong preference for naked glycan strands that lack stem peptides.</text>
</comment>
<proteinExistence type="inferred from homology"/>